<evidence type="ECO:0000313" key="2">
    <source>
        <dbReference type="Proteomes" id="UP000694240"/>
    </source>
</evidence>
<proteinExistence type="predicted"/>
<sequence>MIIQIHSPKECRLVWWARLGGVVSFAGLCLSSRGGDSNLIVLILERLTAEEVMELKDGSGSDSFSPSIWSLGQFIRFGLDLLLSSGSLWLWLAGRSSQRGLLYLFNVDVAIVCVEDQPIAVCNKIFTTCCLGGVLHGELRRRLD</sequence>
<name>A0A8T2FJ41_9BRAS</name>
<gene>
    <name evidence="1" type="ORF">ISN45_At02g006240</name>
</gene>
<reference evidence="1 2" key="1">
    <citation type="submission" date="2020-12" db="EMBL/GenBank/DDBJ databases">
        <title>Concerted genomic and epigenomic changes stabilize Arabidopsis allopolyploids.</title>
        <authorList>
            <person name="Chen Z."/>
        </authorList>
    </citation>
    <scope>NUCLEOTIDE SEQUENCE [LARGE SCALE GENOMIC DNA]</scope>
    <source>
        <strain evidence="1">Allo738</strain>
        <tissue evidence="1">Leaf</tissue>
    </source>
</reference>
<evidence type="ECO:0000313" key="1">
    <source>
        <dbReference type="EMBL" id="KAG7636062.1"/>
    </source>
</evidence>
<keyword evidence="2" id="KW-1185">Reference proteome</keyword>
<dbReference type="EMBL" id="JAEFBK010000002">
    <property type="protein sequence ID" value="KAG7636062.1"/>
    <property type="molecule type" value="Genomic_DNA"/>
</dbReference>
<dbReference type="Proteomes" id="UP000694240">
    <property type="component" value="Chromosome 2"/>
</dbReference>
<comment type="caution">
    <text evidence="1">The sequence shown here is derived from an EMBL/GenBank/DDBJ whole genome shotgun (WGS) entry which is preliminary data.</text>
</comment>
<organism evidence="1 2">
    <name type="scientific">Arabidopsis thaliana x Arabidopsis arenosa</name>
    <dbReference type="NCBI Taxonomy" id="1240361"/>
    <lineage>
        <taxon>Eukaryota</taxon>
        <taxon>Viridiplantae</taxon>
        <taxon>Streptophyta</taxon>
        <taxon>Embryophyta</taxon>
        <taxon>Tracheophyta</taxon>
        <taxon>Spermatophyta</taxon>
        <taxon>Magnoliopsida</taxon>
        <taxon>eudicotyledons</taxon>
        <taxon>Gunneridae</taxon>
        <taxon>Pentapetalae</taxon>
        <taxon>rosids</taxon>
        <taxon>malvids</taxon>
        <taxon>Brassicales</taxon>
        <taxon>Brassicaceae</taxon>
        <taxon>Camelineae</taxon>
        <taxon>Arabidopsis</taxon>
    </lineage>
</organism>
<protein>
    <submittedName>
        <fullName evidence="1">Uncharacterized protein</fullName>
    </submittedName>
</protein>
<accession>A0A8T2FJ41</accession>
<dbReference type="AlphaFoldDB" id="A0A8T2FJ41"/>